<protein>
    <submittedName>
        <fullName evidence="1">Uncharacterized protein</fullName>
    </submittedName>
</protein>
<dbReference type="EMBL" id="DAEQIJ010000026">
    <property type="protein sequence ID" value="HBH2621740.1"/>
    <property type="molecule type" value="Genomic_DNA"/>
</dbReference>
<dbReference type="AlphaFoldDB" id="A0A9P3U2B4"/>
<reference evidence="1" key="2">
    <citation type="submission" date="2021-06" db="EMBL/GenBank/DDBJ databases">
        <authorList>
            <consortium name="NCBI Pathogen Detection Project"/>
        </authorList>
    </citation>
    <scope>NUCLEOTIDE SEQUENCE</scope>
    <source>
        <strain evidence="1">Clostridioides</strain>
    </source>
</reference>
<reference evidence="1" key="1">
    <citation type="journal article" date="2018" name="Genome Biol.">
        <title>SKESA: strategic k-mer extension for scrupulous assemblies.</title>
        <authorList>
            <person name="Souvorov A."/>
            <person name="Agarwala R."/>
            <person name="Lipman D.J."/>
        </authorList>
    </citation>
    <scope>NUCLEOTIDE SEQUENCE</scope>
    <source>
        <strain evidence="1">Clostridioides</strain>
    </source>
</reference>
<organism evidence="1 2">
    <name type="scientific">Clostridioides difficile</name>
    <name type="common">Peptoclostridium difficile</name>
    <dbReference type="NCBI Taxonomy" id="1496"/>
    <lineage>
        <taxon>Bacteria</taxon>
        <taxon>Bacillati</taxon>
        <taxon>Bacillota</taxon>
        <taxon>Clostridia</taxon>
        <taxon>Peptostreptococcales</taxon>
        <taxon>Peptostreptococcaceae</taxon>
        <taxon>Clostridioides</taxon>
    </lineage>
</organism>
<name>A0A9P3U2B4_CLODI</name>
<comment type="caution">
    <text evidence="1">The sequence shown here is derived from an EMBL/GenBank/DDBJ whole genome shotgun (WGS) entry which is preliminary data.</text>
</comment>
<gene>
    <name evidence="1" type="ORF">KRQ00_003549</name>
</gene>
<sequence>MERKKHELTDQDIQRLIEGLRTDPKIREMIFESKGCETRTSTRSKCEQFVEEKLAYRSYGFETPKYYAKLIADIIDILVYKNVPRDRICGVLYDVERVIPLVVTF</sequence>
<proteinExistence type="predicted"/>
<evidence type="ECO:0000313" key="2">
    <source>
        <dbReference type="Proteomes" id="UP000879542"/>
    </source>
</evidence>
<accession>A0A9P3U2B4</accession>
<evidence type="ECO:0000313" key="1">
    <source>
        <dbReference type="EMBL" id="HBH2621740.1"/>
    </source>
</evidence>
<dbReference type="RefSeq" id="WP_003425628.1">
    <property type="nucleotide sequence ID" value="NZ_BIMY01000032.1"/>
</dbReference>
<dbReference type="Proteomes" id="UP000879542">
    <property type="component" value="Unassembled WGS sequence"/>
</dbReference>